<dbReference type="Proteomes" id="UP001066276">
    <property type="component" value="Chromosome 7"/>
</dbReference>
<proteinExistence type="predicted"/>
<gene>
    <name evidence="1" type="ORF">NDU88_008074</name>
</gene>
<accession>A0AAV7PTB0</accession>
<organism evidence="1 2">
    <name type="scientific">Pleurodeles waltl</name>
    <name type="common">Iberian ribbed newt</name>
    <dbReference type="NCBI Taxonomy" id="8319"/>
    <lineage>
        <taxon>Eukaryota</taxon>
        <taxon>Metazoa</taxon>
        <taxon>Chordata</taxon>
        <taxon>Craniata</taxon>
        <taxon>Vertebrata</taxon>
        <taxon>Euteleostomi</taxon>
        <taxon>Amphibia</taxon>
        <taxon>Batrachia</taxon>
        <taxon>Caudata</taxon>
        <taxon>Salamandroidea</taxon>
        <taxon>Salamandridae</taxon>
        <taxon>Pleurodelinae</taxon>
        <taxon>Pleurodeles</taxon>
    </lineage>
</organism>
<keyword evidence="2" id="KW-1185">Reference proteome</keyword>
<comment type="caution">
    <text evidence="1">The sequence shown here is derived from an EMBL/GenBank/DDBJ whole genome shotgun (WGS) entry which is preliminary data.</text>
</comment>
<protein>
    <submittedName>
        <fullName evidence="1">Uncharacterized protein</fullName>
    </submittedName>
</protein>
<sequence length="121" mass="13161">MGPEASCRDHMLEHGRLHEGKDKLQGAHAGWRARLLLMGGASTGCNHPEKRRGWDLRAPLLAVREALFTPQRQDKLPCSQVCVLPLLELRAGRQELLEATCSTSAARGSSRGGWTKAGPIA</sequence>
<dbReference type="EMBL" id="JANPWB010000011">
    <property type="protein sequence ID" value="KAJ1129708.1"/>
    <property type="molecule type" value="Genomic_DNA"/>
</dbReference>
<evidence type="ECO:0000313" key="2">
    <source>
        <dbReference type="Proteomes" id="UP001066276"/>
    </source>
</evidence>
<evidence type="ECO:0000313" key="1">
    <source>
        <dbReference type="EMBL" id="KAJ1129708.1"/>
    </source>
</evidence>
<dbReference type="AlphaFoldDB" id="A0AAV7PTB0"/>
<name>A0AAV7PTB0_PLEWA</name>
<reference evidence="1" key="1">
    <citation type="journal article" date="2022" name="bioRxiv">
        <title>Sequencing and chromosome-scale assembly of the giantPleurodeles waltlgenome.</title>
        <authorList>
            <person name="Brown T."/>
            <person name="Elewa A."/>
            <person name="Iarovenko S."/>
            <person name="Subramanian E."/>
            <person name="Araus A.J."/>
            <person name="Petzold A."/>
            <person name="Susuki M."/>
            <person name="Suzuki K.-i.T."/>
            <person name="Hayashi T."/>
            <person name="Toyoda A."/>
            <person name="Oliveira C."/>
            <person name="Osipova E."/>
            <person name="Leigh N.D."/>
            <person name="Simon A."/>
            <person name="Yun M.H."/>
        </authorList>
    </citation>
    <scope>NUCLEOTIDE SEQUENCE</scope>
    <source>
        <strain evidence="1">20211129_DDA</strain>
        <tissue evidence="1">Liver</tissue>
    </source>
</reference>